<dbReference type="AlphaFoldDB" id="A0A286XDI5"/>
<proteinExistence type="predicted"/>
<dbReference type="Proteomes" id="UP000005447">
    <property type="component" value="Unassembled WGS sequence"/>
</dbReference>
<evidence type="ECO:0000313" key="1">
    <source>
        <dbReference type="Ensembl" id="ENSCPOP00000023443.1"/>
    </source>
</evidence>
<sequence length="39" mass="4672">IQESEEKKAELERKEQKREMEARKMHYLLSTKQELPGAV</sequence>
<dbReference type="GeneTree" id="ENSGT00390000011270"/>
<gene>
    <name evidence="1" type="primary">SPATA17</name>
</gene>
<evidence type="ECO:0000313" key="2">
    <source>
        <dbReference type="Proteomes" id="UP000005447"/>
    </source>
</evidence>
<dbReference type="EMBL" id="AAKN02018950">
    <property type="status" value="NOT_ANNOTATED_CDS"/>
    <property type="molecule type" value="Genomic_DNA"/>
</dbReference>
<accession>A0A286XDI5</accession>
<protein>
    <submittedName>
        <fullName evidence="1">Spermatosis associated 17</fullName>
    </submittedName>
</protein>
<reference evidence="1" key="2">
    <citation type="submission" date="2025-08" db="UniProtKB">
        <authorList>
            <consortium name="Ensembl"/>
        </authorList>
    </citation>
    <scope>IDENTIFICATION</scope>
    <source>
        <strain evidence="1">2N</strain>
    </source>
</reference>
<dbReference type="VEuPathDB" id="HostDB:ENSCPOG00000003975"/>
<dbReference type="EMBL" id="AAKN02018946">
    <property type="status" value="NOT_ANNOTATED_CDS"/>
    <property type="molecule type" value="Genomic_DNA"/>
</dbReference>
<dbReference type="EMBL" id="AAKN02018949">
    <property type="status" value="NOT_ANNOTATED_CDS"/>
    <property type="molecule type" value="Genomic_DNA"/>
</dbReference>
<name>A0A286XDI5_CAVPO</name>
<dbReference type="Ensembl" id="ENSCPOT00000040420.1">
    <property type="protein sequence ID" value="ENSCPOP00000023443.1"/>
    <property type="gene ID" value="ENSCPOG00000003975.4"/>
</dbReference>
<reference evidence="1" key="3">
    <citation type="submission" date="2025-09" db="UniProtKB">
        <authorList>
            <consortium name="Ensembl"/>
        </authorList>
    </citation>
    <scope>IDENTIFICATION</scope>
    <source>
        <strain evidence="1">2N</strain>
    </source>
</reference>
<keyword evidence="2" id="KW-1185">Reference proteome</keyword>
<organism evidence="1 2">
    <name type="scientific">Cavia porcellus</name>
    <name type="common">Guinea pig</name>
    <dbReference type="NCBI Taxonomy" id="10141"/>
    <lineage>
        <taxon>Eukaryota</taxon>
        <taxon>Metazoa</taxon>
        <taxon>Chordata</taxon>
        <taxon>Craniata</taxon>
        <taxon>Vertebrata</taxon>
        <taxon>Euteleostomi</taxon>
        <taxon>Mammalia</taxon>
        <taxon>Eutheria</taxon>
        <taxon>Euarchontoglires</taxon>
        <taxon>Glires</taxon>
        <taxon>Rodentia</taxon>
        <taxon>Hystricomorpha</taxon>
        <taxon>Caviidae</taxon>
        <taxon>Cavia</taxon>
    </lineage>
</organism>
<dbReference type="EMBL" id="AAKN02018948">
    <property type="status" value="NOT_ANNOTATED_CDS"/>
    <property type="molecule type" value="Genomic_DNA"/>
</dbReference>
<reference evidence="2" key="1">
    <citation type="journal article" date="2011" name="Nature">
        <title>A high-resolution map of human evolutionary constraint using 29 mammals.</title>
        <authorList>
            <person name="Lindblad-Toh K."/>
            <person name="Garber M."/>
            <person name="Zuk O."/>
            <person name="Lin M.F."/>
            <person name="Parker B.J."/>
            <person name="Washietl S."/>
            <person name="Kheradpour P."/>
            <person name="Ernst J."/>
            <person name="Jordan G."/>
            <person name="Mauceli E."/>
            <person name="Ward L.D."/>
            <person name="Lowe C.B."/>
            <person name="Holloway A.K."/>
            <person name="Clamp M."/>
            <person name="Gnerre S."/>
            <person name="Alfoldi J."/>
            <person name="Beal K."/>
            <person name="Chang J."/>
            <person name="Clawson H."/>
            <person name="Cuff J."/>
            <person name="Di Palma F."/>
            <person name="Fitzgerald S."/>
            <person name="Flicek P."/>
            <person name="Guttman M."/>
            <person name="Hubisz M.J."/>
            <person name="Jaffe D.B."/>
            <person name="Jungreis I."/>
            <person name="Kent W.J."/>
            <person name="Kostka D."/>
            <person name="Lara M."/>
            <person name="Martins A.L."/>
            <person name="Massingham T."/>
            <person name="Moltke I."/>
            <person name="Raney B.J."/>
            <person name="Rasmussen M.D."/>
            <person name="Robinson J."/>
            <person name="Stark A."/>
            <person name="Vilella A.J."/>
            <person name="Wen J."/>
            <person name="Xie X."/>
            <person name="Zody M.C."/>
            <person name="Baldwin J."/>
            <person name="Bloom T."/>
            <person name="Chin C.W."/>
            <person name="Heiman D."/>
            <person name="Nicol R."/>
            <person name="Nusbaum C."/>
            <person name="Young S."/>
            <person name="Wilkinson J."/>
            <person name="Worley K.C."/>
            <person name="Kovar C.L."/>
            <person name="Muzny D.M."/>
            <person name="Gibbs R.A."/>
            <person name="Cree A."/>
            <person name="Dihn H.H."/>
            <person name="Fowler G."/>
            <person name="Jhangiani S."/>
            <person name="Joshi V."/>
            <person name="Lee S."/>
            <person name="Lewis L.R."/>
            <person name="Nazareth L.V."/>
            <person name="Okwuonu G."/>
            <person name="Santibanez J."/>
            <person name="Warren W.C."/>
            <person name="Mardis E.R."/>
            <person name="Weinstock G.M."/>
            <person name="Wilson R.K."/>
            <person name="Delehaunty K."/>
            <person name="Dooling D."/>
            <person name="Fronik C."/>
            <person name="Fulton L."/>
            <person name="Fulton B."/>
            <person name="Graves T."/>
            <person name="Minx P."/>
            <person name="Sodergren E."/>
            <person name="Birney E."/>
            <person name="Margulies E.H."/>
            <person name="Herrero J."/>
            <person name="Green E.D."/>
            <person name="Haussler D."/>
            <person name="Siepel A."/>
            <person name="Goldman N."/>
            <person name="Pollard K.S."/>
            <person name="Pedersen J.S."/>
            <person name="Lander E.S."/>
            <person name="Kellis M."/>
        </authorList>
    </citation>
    <scope>NUCLEOTIDE SEQUENCE [LARGE SCALE GENOMIC DNA]</scope>
    <source>
        <strain evidence="2">2N</strain>
    </source>
</reference>
<dbReference type="EMBL" id="AAKN02018947">
    <property type="status" value="NOT_ANNOTATED_CDS"/>
    <property type="molecule type" value="Genomic_DNA"/>
</dbReference>
<dbReference type="Bgee" id="ENSCPOG00000003975">
    <property type="expression patterns" value="Expressed in testis and 6 other cell types or tissues"/>
</dbReference>